<evidence type="ECO:0000256" key="7">
    <source>
        <dbReference type="ARBA" id="ARBA00023136"/>
    </source>
</evidence>
<dbReference type="PANTHER" id="PTHR21311">
    <property type="entry name" value="CONSERVED OLIGOMERIC GOLGI COMPLEX COMPONENT 8"/>
    <property type="match status" value="1"/>
</dbReference>
<comment type="caution">
    <text evidence="10">The sequence shown here is derived from an EMBL/GenBank/DDBJ whole genome shotgun (WGS) entry which is preliminary data.</text>
</comment>
<evidence type="ECO:0000256" key="8">
    <source>
        <dbReference type="ARBA" id="ARBA00031347"/>
    </source>
</evidence>
<dbReference type="PANTHER" id="PTHR21311:SF0">
    <property type="entry name" value="CONSERVED OLIGOMERIC GOLGI COMPLEX SUBUNIT 8"/>
    <property type="match status" value="1"/>
</dbReference>
<reference evidence="11" key="1">
    <citation type="journal article" date="2024" name="IScience">
        <title>Strigolactones Initiate the Formation of Haustorium-like Structures in Castilleja.</title>
        <authorList>
            <person name="Buerger M."/>
            <person name="Peterson D."/>
            <person name="Chory J."/>
        </authorList>
    </citation>
    <scope>NUCLEOTIDE SEQUENCE [LARGE SCALE GENOMIC DNA]</scope>
</reference>
<dbReference type="Pfam" id="PF04124">
    <property type="entry name" value="Dor1"/>
    <property type="match status" value="1"/>
</dbReference>
<evidence type="ECO:0000256" key="6">
    <source>
        <dbReference type="ARBA" id="ARBA00023034"/>
    </source>
</evidence>
<keyword evidence="7 9" id="KW-0472">Membrane</keyword>
<evidence type="ECO:0000256" key="9">
    <source>
        <dbReference type="PIRNR" id="PIRNR015415"/>
    </source>
</evidence>
<dbReference type="InterPro" id="IPR007255">
    <property type="entry name" value="COG8"/>
</dbReference>
<name>A0ABD3DUQ9_9LAMI</name>
<dbReference type="InterPro" id="IPR016632">
    <property type="entry name" value="COG8_Metazoal_Plant"/>
</dbReference>
<keyword evidence="4 9" id="KW-0813">Transport</keyword>
<keyword evidence="11" id="KW-1185">Reference proteome</keyword>
<evidence type="ECO:0000256" key="4">
    <source>
        <dbReference type="ARBA" id="ARBA00022448"/>
    </source>
</evidence>
<dbReference type="EMBL" id="JAVIJP010000013">
    <property type="protein sequence ID" value="KAL3645988.1"/>
    <property type="molecule type" value="Genomic_DNA"/>
</dbReference>
<evidence type="ECO:0000256" key="5">
    <source>
        <dbReference type="ARBA" id="ARBA00022927"/>
    </source>
</evidence>
<evidence type="ECO:0000313" key="10">
    <source>
        <dbReference type="EMBL" id="KAL3645988.1"/>
    </source>
</evidence>
<sequence length="549" mass="61200">MTAMASPRAPTNEDEATAMLNLLPFSSAAQQPYVSELLSFTLDRLHKEPELLRIDAERIQRQMQDVAVGNYRAFIAAADALLEIREEVSSIDRHLESLIAEIPKLTSGCTEFVDSAENILEKRKMNLTLLANHSTLLDLLEIPQLMATCVRNGNYDEALDLEVFVAKLTTMHPKIPVIQALAVEVWHTTQSLLSQLLQKLKSNIQLPECLRIIGYLRRIGVFNEYEMRLQFLRCREAWLTGLLGDLDQRNPYEYLKGMVNCHRMHLFDVVNQYRAIFNDDTSGSEENYDGGLIFDWAMHQITLHLKTLKIMLPKIGEGGSLSNILDQSMYCAMGLGGVGLDFRGLLPPLFEEAVLNLFSKNVRTAVENFQLVLDSHRWVQLPAVSSSLIEENLDDVTPPSNLMEHPPLAVFINGVSAAANELRPCAPLSLKNVLAQELVKGLQAVSDSLLRYNTTRILRGNESALFIKLCRAFVEVAFPHCVECFGRCYQSGAALISDAKTLFDGIGRLLASSRSRELPKPAETNNIRENGTVENGVANGIERTASAGF</sequence>
<organism evidence="10 11">
    <name type="scientific">Castilleja foliolosa</name>
    <dbReference type="NCBI Taxonomy" id="1961234"/>
    <lineage>
        <taxon>Eukaryota</taxon>
        <taxon>Viridiplantae</taxon>
        <taxon>Streptophyta</taxon>
        <taxon>Embryophyta</taxon>
        <taxon>Tracheophyta</taxon>
        <taxon>Spermatophyta</taxon>
        <taxon>Magnoliopsida</taxon>
        <taxon>eudicotyledons</taxon>
        <taxon>Gunneridae</taxon>
        <taxon>Pentapetalae</taxon>
        <taxon>asterids</taxon>
        <taxon>lamiids</taxon>
        <taxon>Lamiales</taxon>
        <taxon>Orobanchaceae</taxon>
        <taxon>Pedicularideae</taxon>
        <taxon>Castillejinae</taxon>
        <taxon>Castilleja</taxon>
    </lineage>
</organism>
<dbReference type="Proteomes" id="UP001632038">
    <property type="component" value="Unassembled WGS sequence"/>
</dbReference>
<comment type="subunit">
    <text evidence="9">Component of the conserved oligomeric Golgi complex which is composed of eight different subunits and is required for normal Golgi morphology and localization.</text>
</comment>
<accession>A0ABD3DUQ9</accession>
<gene>
    <name evidence="10" type="primary">COG8_2</name>
    <name evidence="10" type="ORF">CASFOL_011168</name>
</gene>
<evidence type="ECO:0000313" key="11">
    <source>
        <dbReference type="Proteomes" id="UP001632038"/>
    </source>
</evidence>
<evidence type="ECO:0000256" key="3">
    <source>
        <dbReference type="ARBA" id="ARBA00020983"/>
    </source>
</evidence>
<evidence type="ECO:0000256" key="1">
    <source>
        <dbReference type="ARBA" id="ARBA00004395"/>
    </source>
</evidence>
<keyword evidence="6 9" id="KW-0333">Golgi apparatus</keyword>
<dbReference type="GO" id="GO:0000139">
    <property type="term" value="C:Golgi membrane"/>
    <property type="evidence" value="ECO:0007669"/>
    <property type="project" value="UniProtKB-SubCell"/>
</dbReference>
<evidence type="ECO:0000256" key="2">
    <source>
        <dbReference type="ARBA" id="ARBA00006419"/>
    </source>
</evidence>
<dbReference type="PIRSF" id="PIRSF015415">
    <property type="entry name" value="COG8"/>
    <property type="match status" value="1"/>
</dbReference>
<comment type="similarity">
    <text evidence="2 9">Belongs to the COG8 family.</text>
</comment>
<dbReference type="SUPFAM" id="SSF74788">
    <property type="entry name" value="Cullin repeat-like"/>
    <property type="match status" value="1"/>
</dbReference>
<comment type="subcellular location">
    <subcellularLocation>
        <location evidence="1 9">Golgi apparatus membrane</location>
        <topology evidence="1 9">Peripheral membrane protein</topology>
    </subcellularLocation>
</comment>
<dbReference type="AlphaFoldDB" id="A0ABD3DUQ9"/>
<dbReference type="GO" id="GO:0017119">
    <property type="term" value="C:Golgi transport complex"/>
    <property type="evidence" value="ECO:0007669"/>
    <property type="project" value="UniProtKB-UniRule"/>
</dbReference>
<protein>
    <recommendedName>
        <fullName evidence="3 9">Conserved oligomeric Golgi complex subunit 8</fullName>
        <shortName evidence="9">COG complex subunit 8</shortName>
    </recommendedName>
    <alternativeName>
        <fullName evidence="8 9">Component of oligomeric Golgi complex 8</fullName>
    </alternativeName>
</protein>
<keyword evidence="5 9" id="KW-0653">Protein transport</keyword>
<proteinExistence type="inferred from homology"/>
<dbReference type="GO" id="GO:0015031">
    <property type="term" value="P:protein transport"/>
    <property type="evidence" value="ECO:0007669"/>
    <property type="project" value="UniProtKB-UniRule"/>
</dbReference>
<dbReference type="InterPro" id="IPR016159">
    <property type="entry name" value="Cullin_repeat-like_dom_sf"/>
</dbReference>